<protein>
    <recommendedName>
        <fullName evidence="4">Gnk2-homologous domain-containing protein</fullName>
    </recommendedName>
</protein>
<dbReference type="InterPro" id="IPR002902">
    <property type="entry name" value="GNK2"/>
</dbReference>
<dbReference type="PROSITE" id="PS51473">
    <property type="entry name" value="GNK2"/>
    <property type="match status" value="2"/>
</dbReference>
<evidence type="ECO:0000256" key="3">
    <source>
        <dbReference type="SAM" id="Phobius"/>
    </source>
</evidence>
<evidence type="ECO:0000256" key="2">
    <source>
        <dbReference type="ARBA" id="ARBA00022737"/>
    </source>
</evidence>
<keyword evidence="3" id="KW-0472">Membrane</keyword>
<keyword evidence="1" id="KW-0732">Signal</keyword>
<evidence type="ECO:0000259" key="4">
    <source>
        <dbReference type="PROSITE" id="PS51473"/>
    </source>
</evidence>
<dbReference type="Proteomes" id="UP000636709">
    <property type="component" value="Unassembled WGS sequence"/>
</dbReference>
<gene>
    <name evidence="5" type="ORF">HU200_034760</name>
</gene>
<evidence type="ECO:0000313" key="6">
    <source>
        <dbReference type="Proteomes" id="UP000636709"/>
    </source>
</evidence>
<keyword evidence="3" id="KW-1133">Transmembrane helix</keyword>
<dbReference type="CDD" id="cd23509">
    <property type="entry name" value="Gnk2-like"/>
    <property type="match status" value="2"/>
</dbReference>
<evidence type="ECO:0000313" key="5">
    <source>
        <dbReference type="EMBL" id="KAF8699069.1"/>
    </source>
</evidence>
<comment type="caution">
    <text evidence="5">The sequence shown here is derived from an EMBL/GenBank/DDBJ whole genome shotgun (WGS) entry which is preliminary data.</text>
</comment>
<dbReference type="AlphaFoldDB" id="A0A835EMD5"/>
<dbReference type="EMBL" id="JACEFO010001857">
    <property type="protein sequence ID" value="KAF8699069.1"/>
    <property type="molecule type" value="Genomic_DNA"/>
</dbReference>
<dbReference type="PANTHER" id="PTHR32099">
    <property type="entry name" value="CYSTEINE-RICH REPEAT SECRETORY PROTEIN"/>
    <property type="match status" value="1"/>
</dbReference>
<sequence>MFHNDALSGTYALPADLNLFSWPGGMHHSGRRLLLLPLVAVAVASLLAATATAAYHGGVTVTHETCSTTKWNYGSPYGNNVGELLSTLSGSGSAAPVDNWWFRTATVGSVSGLAMCFADSDATWCRKCLTFLISKYLPYKCDHSRNASVVTSGGCVVRYADAPFFGSAASDSGDELVVVSSTLPTYDAAAMREARSVLLSQLAETAGEEALRFATESQRYMVRHGGSQVMYGMAQCTRDLPESECTACLLDLLAVMYKDVSVTNSTDASVMGFSCYLTYQIDDPIYIDGMAPPLSPAPAPLPVPAVTTPTGSSSAAPPPVAKMTTLLIATLAAVTLLISAIGI</sequence>
<keyword evidence="6" id="KW-1185">Reference proteome</keyword>
<dbReference type="PANTHER" id="PTHR32099:SF102">
    <property type="entry name" value="OS12G0608700 PROTEIN"/>
    <property type="match status" value="1"/>
</dbReference>
<feature type="transmembrane region" description="Helical" evidence="3">
    <location>
        <begin position="33"/>
        <end position="55"/>
    </location>
</feature>
<name>A0A835EMD5_9POAL</name>
<dbReference type="Gene3D" id="3.30.430.20">
    <property type="entry name" value="Gnk2 domain, C-X8-C-X2-C motif"/>
    <property type="match status" value="2"/>
</dbReference>
<accession>A0A835EMD5</accession>
<dbReference type="Pfam" id="PF01657">
    <property type="entry name" value="Stress-antifung"/>
    <property type="match status" value="2"/>
</dbReference>
<organism evidence="5 6">
    <name type="scientific">Digitaria exilis</name>
    <dbReference type="NCBI Taxonomy" id="1010633"/>
    <lineage>
        <taxon>Eukaryota</taxon>
        <taxon>Viridiplantae</taxon>
        <taxon>Streptophyta</taxon>
        <taxon>Embryophyta</taxon>
        <taxon>Tracheophyta</taxon>
        <taxon>Spermatophyta</taxon>
        <taxon>Magnoliopsida</taxon>
        <taxon>Liliopsida</taxon>
        <taxon>Poales</taxon>
        <taxon>Poaceae</taxon>
        <taxon>PACMAD clade</taxon>
        <taxon>Panicoideae</taxon>
        <taxon>Panicodae</taxon>
        <taxon>Paniceae</taxon>
        <taxon>Anthephorinae</taxon>
        <taxon>Digitaria</taxon>
    </lineage>
</organism>
<reference evidence="5" key="1">
    <citation type="submission" date="2020-07" db="EMBL/GenBank/DDBJ databases">
        <title>Genome sequence and genetic diversity analysis of an under-domesticated orphan crop, white fonio (Digitaria exilis).</title>
        <authorList>
            <person name="Bennetzen J.L."/>
            <person name="Chen S."/>
            <person name="Ma X."/>
            <person name="Wang X."/>
            <person name="Yssel A.E.J."/>
            <person name="Chaluvadi S.R."/>
            <person name="Johnson M."/>
            <person name="Gangashetty P."/>
            <person name="Hamidou F."/>
            <person name="Sanogo M.D."/>
            <person name="Zwaenepoel A."/>
            <person name="Wallace J."/>
            <person name="Van De Peer Y."/>
            <person name="Van Deynze A."/>
        </authorList>
    </citation>
    <scope>NUCLEOTIDE SEQUENCE</scope>
    <source>
        <tissue evidence="5">Leaves</tissue>
    </source>
</reference>
<feature type="domain" description="Gnk2-homologous" evidence="4">
    <location>
        <begin position="173"/>
        <end position="284"/>
    </location>
</feature>
<dbReference type="InterPro" id="IPR038408">
    <property type="entry name" value="GNK2_sf"/>
</dbReference>
<feature type="domain" description="Gnk2-homologous" evidence="4">
    <location>
        <begin position="59"/>
        <end position="164"/>
    </location>
</feature>
<dbReference type="OrthoDB" id="678992at2759"/>
<evidence type="ECO:0000256" key="1">
    <source>
        <dbReference type="ARBA" id="ARBA00022729"/>
    </source>
</evidence>
<proteinExistence type="predicted"/>
<keyword evidence="2" id="KW-0677">Repeat</keyword>
<keyword evidence="3" id="KW-0812">Transmembrane</keyword>